<accession>A0ABY2NCU7</accession>
<name>A0ABY2NCU7_9LEPT</name>
<evidence type="ECO:0000256" key="3">
    <source>
        <dbReference type="ARBA" id="ARBA00023163"/>
    </source>
</evidence>
<comment type="caution">
    <text evidence="6">The sequence shown here is derived from an EMBL/GenBank/DDBJ whole genome shotgun (WGS) entry which is preliminary data.</text>
</comment>
<feature type="DNA-binding region" description="H-T-H motif" evidence="4">
    <location>
        <begin position="32"/>
        <end position="51"/>
    </location>
</feature>
<protein>
    <submittedName>
        <fullName evidence="6">TetR/AcrR family transcriptional regulator</fullName>
    </submittedName>
</protein>
<evidence type="ECO:0000313" key="6">
    <source>
        <dbReference type="EMBL" id="TGM21535.1"/>
    </source>
</evidence>
<reference evidence="7" key="1">
    <citation type="journal article" date="2019" name="PLoS Negl. Trop. Dis.">
        <title>Revisiting the worldwide diversity of Leptospira species in the environment.</title>
        <authorList>
            <person name="Vincent A.T."/>
            <person name="Schiettekatte O."/>
            <person name="Bourhy P."/>
            <person name="Veyrier F.J."/>
            <person name="Picardeau M."/>
        </authorList>
    </citation>
    <scope>NUCLEOTIDE SEQUENCE [LARGE SCALE GENOMIC DNA]</scope>
    <source>
        <strain evidence="7">201702407</strain>
    </source>
</reference>
<feature type="domain" description="HTH tetR-type" evidence="5">
    <location>
        <begin position="9"/>
        <end position="69"/>
    </location>
</feature>
<evidence type="ECO:0000256" key="1">
    <source>
        <dbReference type="ARBA" id="ARBA00023015"/>
    </source>
</evidence>
<dbReference type="RefSeq" id="WP_135683949.1">
    <property type="nucleotide sequence ID" value="NZ_RQEQ01000027.1"/>
</dbReference>
<dbReference type="Pfam" id="PF00440">
    <property type="entry name" value="TetR_N"/>
    <property type="match status" value="1"/>
</dbReference>
<keyword evidence="2 4" id="KW-0238">DNA-binding</keyword>
<sequence>MRIRAKEADAKRLKILETGIQLLRRRSPEEVGIQEIADSSGIPKGSFYNYFLSKDQFLIEALEFYTQKAISWNKEVLGASGGNQSSLFFLYERKRELEKKLLSEGISCFINVLSQYSSSSRFELREKLRTSVEDIARGILETLPYPKSEDLLQKIHYLESSWRGALLLTRATGDEIHLDHFLTYFPQTLLLRDSNENGNPLSHS</sequence>
<dbReference type="PROSITE" id="PS50977">
    <property type="entry name" value="HTH_TETR_2"/>
    <property type="match status" value="1"/>
</dbReference>
<dbReference type="PANTHER" id="PTHR47506">
    <property type="entry name" value="TRANSCRIPTIONAL REGULATORY PROTEIN"/>
    <property type="match status" value="1"/>
</dbReference>
<keyword evidence="7" id="KW-1185">Reference proteome</keyword>
<dbReference type="Gene3D" id="1.10.357.10">
    <property type="entry name" value="Tetracycline Repressor, domain 2"/>
    <property type="match status" value="1"/>
</dbReference>
<organism evidence="6 7">
    <name type="scientific">Leptospira stimsonii</name>
    <dbReference type="NCBI Taxonomy" id="2202203"/>
    <lineage>
        <taxon>Bacteria</taxon>
        <taxon>Pseudomonadati</taxon>
        <taxon>Spirochaetota</taxon>
        <taxon>Spirochaetia</taxon>
        <taxon>Leptospirales</taxon>
        <taxon>Leptospiraceae</taxon>
        <taxon>Leptospira</taxon>
    </lineage>
</organism>
<dbReference type="PANTHER" id="PTHR47506:SF6">
    <property type="entry name" value="HTH-TYPE TRANSCRIPTIONAL REPRESSOR NEMR"/>
    <property type="match status" value="1"/>
</dbReference>
<keyword evidence="3" id="KW-0804">Transcription</keyword>
<evidence type="ECO:0000256" key="4">
    <source>
        <dbReference type="PROSITE-ProRule" id="PRU00335"/>
    </source>
</evidence>
<gene>
    <name evidence="6" type="ORF">EHQ90_02375</name>
</gene>
<evidence type="ECO:0000259" key="5">
    <source>
        <dbReference type="PROSITE" id="PS50977"/>
    </source>
</evidence>
<keyword evidence="1" id="KW-0805">Transcription regulation</keyword>
<dbReference type="InterPro" id="IPR001647">
    <property type="entry name" value="HTH_TetR"/>
</dbReference>
<proteinExistence type="predicted"/>
<dbReference type="SUPFAM" id="SSF46689">
    <property type="entry name" value="Homeodomain-like"/>
    <property type="match status" value="1"/>
</dbReference>
<dbReference type="InterPro" id="IPR009057">
    <property type="entry name" value="Homeodomain-like_sf"/>
</dbReference>
<dbReference type="Proteomes" id="UP000297422">
    <property type="component" value="Unassembled WGS sequence"/>
</dbReference>
<evidence type="ECO:0000256" key="2">
    <source>
        <dbReference type="ARBA" id="ARBA00023125"/>
    </source>
</evidence>
<evidence type="ECO:0000313" key="7">
    <source>
        <dbReference type="Proteomes" id="UP000297422"/>
    </source>
</evidence>
<dbReference type="EMBL" id="RQGT01000012">
    <property type="protein sequence ID" value="TGM21535.1"/>
    <property type="molecule type" value="Genomic_DNA"/>
</dbReference>